<dbReference type="NCBIfam" id="TIGR01640">
    <property type="entry name" value="F_box_assoc_1"/>
    <property type="match status" value="2"/>
</dbReference>
<reference evidence="2 3" key="1">
    <citation type="submission" date="2021-05" db="EMBL/GenBank/DDBJ databases">
        <title>Genome Assembly of Synthetic Allotetraploid Brassica napus Reveals Homoeologous Exchanges between Subgenomes.</title>
        <authorList>
            <person name="Davis J.T."/>
        </authorList>
    </citation>
    <scope>NUCLEOTIDE SEQUENCE [LARGE SCALE GENOMIC DNA]</scope>
    <source>
        <strain evidence="3">cv. Da-Ae</strain>
        <tissue evidence="2">Seedling</tissue>
    </source>
</reference>
<dbReference type="Pfam" id="PF08268">
    <property type="entry name" value="FBA_3"/>
    <property type="match status" value="2"/>
</dbReference>
<dbReference type="InterPro" id="IPR013187">
    <property type="entry name" value="F-box-assoc_dom_typ3"/>
</dbReference>
<dbReference type="Proteomes" id="UP000824890">
    <property type="component" value="Unassembled WGS sequence"/>
</dbReference>
<evidence type="ECO:0000259" key="1">
    <source>
        <dbReference type="SMART" id="SM00256"/>
    </source>
</evidence>
<dbReference type="InterPro" id="IPR036047">
    <property type="entry name" value="F-box-like_dom_sf"/>
</dbReference>
<sequence>MAILVLTTSRHETQSSNSVREYSDPPIPDDLLVEIFSRVPARSIARFRCVSKLLVSILRCHDFTELFLTKSLTRPRLLFTIEANGKLFFCSSPQPHNLDDNSSLVATPYHPTLALEPNSIRKPTYTCKHVCGLVLIQGAKRRQCPLICNPAKGKVQTLPKVLRKEKKHSQFKVLCLSMNTSIPNTHWILTLESRKCLWRSVAPEFNFKENGEKHSDICINGILYFEVKLEGSFVIVCFDVRSEKLGFINKDKDMLPKSFGFSPLFNYNGKLGIHFQNGQNFVFWVLEDAGTLNWSKHIYVLSPLEWEKLTQMMFVGITSTGEIVYWSWDSCVCFYNLERNTVKRVNIEVEGIDHLRFMDTFVDYVDNMKHKSFPGKSVARFRCVSKHWAFLLRRSDFTELFLTKSLTRPRFLFTVKANGKLLFYSSPRPHNPDDNSSLVASPYNTSFPEYFPSDICSTVCGLVLLQGWKRKVPVICNPATGEFLTLPKVLLKEKNLPKVKAKSNPTEMGGMYLGYDPLGKQFKVLCMTWSRDERPNTHQVLTLESGKRLWRTLEHKFHFVNNGEINGDICIDRVFYFRKYSKIVVCFDVRSEKFSFINTNEDMWYSLSLFNYKGKLGARCLVEQELELWVLEDAGNHKWSKRSFVFSPMRHYRMGRQKLLLGMTSKGEIVYSWNSFLLFYNLESNTVKRVNIQGMEGLGHPRICHTFVNYVENMKFI</sequence>
<comment type="caution">
    <text evidence="2">The sequence shown here is derived from an EMBL/GenBank/DDBJ whole genome shotgun (WGS) entry which is preliminary data.</text>
</comment>
<accession>A0ABQ8APR4</accession>
<dbReference type="SMART" id="SM00256">
    <property type="entry name" value="FBOX"/>
    <property type="match status" value="1"/>
</dbReference>
<dbReference type="SUPFAM" id="SSF81383">
    <property type="entry name" value="F-box domain"/>
    <property type="match status" value="2"/>
</dbReference>
<dbReference type="InterPro" id="IPR001810">
    <property type="entry name" value="F-box_dom"/>
</dbReference>
<protein>
    <recommendedName>
        <fullName evidence="1">F-box domain-containing protein</fullName>
    </recommendedName>
</protein>
<gene>
    <name evidence="2" type="ORF">HID58_056912</name>
</gene>
<organism evidence="2 3">
    <name type="scientific">Brassica napus</name>
    <name type="common">Rape</name>
    <dbReference type="NCBI Taxonomy" id="3708"/>
    <lineage>
        <taxon>Eukaryota</taxon>
        <taxon>Viridiplantae</taxon>
        <taxon>Streptophyta</taxon>
        <taxon>Embryophyta</taxon>
        <taxon>Tracheophyta</taxon>
        <taxon>Spermatophyta</taxon>
        <taxon>Magnoliopsida</taxon>
        <taxon>eudicotyledons</taxon>
        <taxon>Gunneridae</taxon>
        <taxon>Pentapetalae</taxon>
        <taxon>rosids</taxon>
        <taxon>malvids</taxon>
        <taxon>Brassicales</taxon>
        <taxon>Brassicaceae</taxon>
        <taxon>Brassiceae</taxon>
        <taxon>Brassica</taxon>
    </lineage>
</organism>
<dbReference type="Pfam" id="PF00646">
    <property type="entry name" value="F-box"/>
    <property type="match status" value="1"/>
</dbReference>
<name>A0ABQ8APR4_BRANA</name>
<feature type="domain" description="F-box" evidence="1">
    <location>
        <begin position="27"/>
        <end position="67"/>
    </location>
</feature>
<keyword evidence="3" id="KW-1185">Reference proteome</keyword>
<dbReference type="InterPro" id="IPR017451">
    <property type="entry name" value="F-box-assoc_interact_dom"/>
</dbReference>
<dbReference type="PANTHER" id="PTHR31111">
    <property type="entry name" value="BNAA05G37150D PROTEIN-RELATED"/>
    <property type="match status" value="1"/>
</dbReference>
<evidence type="ECO:0000313" key="2">
    <source>
        <dbReference type="EMBL" id="KAH0894483.1"/>
    </source>
</evidence>
<proteinExistence type="predicted"/>
<dbReference type="PANTHER" id="PTHR31111:SF65">
    <property type="entry name" value="F-BOX DOMAIN-CONTAINING PROTEIN"/>
    <property type="match status" value="1"/>
</dbReference>
<dbReference type="EMBL" id="JAGKQM010000013">
    <property type="protein sequence ID" value="KAH0894483.1"/>
    <property type="molecule type" value="Genomic_DNA"/>
</dbReference>
<evidence type="ECO:0000313" key="3">
    <source>
        <dbReference type="Proteomes" id="UP000824890"/>
    </source>
</evidence>